<sequence length="54" mass="6097">MYGMNVDHEPGKRITTVDREPTPQTDEPIRWPDPSPLHDWWVTVMAGGKPDAAP</sequence>
<feature type="compositionally biased region" description="Basic and acidic residues" evidence="1">
    <location>
        <begin position="1"/>
        <end position="21"/>
    </location>
</feature>
<dbReference type="RefSeq" id="WP_378483626.1">
    <property type="nucleotide sequence ID" value="NZ_JBHUFB010000003.1"/>
</dbReference>
<reference evidence="3" key="1">
    <citation type="journal article" date="2019" name="Int. J. Syst. Evol. Microbiol.">
        <title>The Global Catalogue of Microorganisms (GCM) 10K type strain sequencing project: providing services to taxonomists for standard genome sequencing and annotation.</title>
        <authorList>
            <consortium name="The Broad Institute Genomics Platform"/>
            <consortium name="The Broad Institute Genome Sequencing Center for Infectious Disease"/>
            <person name="Wu L."/>
            <person name="Ma J."/>
        </authorList>
    </citation>
    <scope>NUCLEOTIDE SEQUENCE [LARGE SCALE GENOMIC DNA]</scope>
    <source>
        <strain evidence="3">DT72</strain>
    </source>
</reference>
<feature type="region of interest" description="Disordered" evidence="1">
    <location>
        <begin position="1"/>
        <end position="36"/>
    </location>
</feature>
<keyword evidence="3" id="KW-1185">Reference proteome</keyword>
<protein>
    <submittedName>
        <fullName evidence="2">Uncharacterized protein</fullName>
    </submittedName>
</protein>
<evidence type="ECO:0000313" key="2">
    <source>
        <dbReference type="EMBL" id="MFD1811070.1"/>
    </source>
</evidence>
<comment type="caution">
    <text evidence="2">The sequence shown here is derived from an EMBL/GenBank/DDBJ whole genome shotgun (WGS) entry which is preliminary data.</text>
</comment>
<name>A0ABW4NY17_9NOCA</name>
<proteinExistence type="predicted"/>
<organism evidence="2 3">
    <name type="scientific">Rhodococcus gannanensis</name>
    <dbReference type="NCBI Taxonomy" id="1960308"/>
    <lineage>
        <taxon>Bacteria</taxon>
        <taxon>Bacillati</taxon>
        <taxon>Actinomycetota</taxon>
        <taxon>Actinomycetes</taxon>
        <taxon>Mycobacteriales</taxon>
        <taxon>Nocardiaceae</taxon>
        <taxon>Rhodococcus</taxon>
    </lineage>
</organism>
<evidence type="ECO:0000313" key="3">
    <source>
        <dbReference type="Proteomes" id="UP001597286"/>
    </source>
</evidence>
<dbReference type="Proteomes" id="UP001597286">
    <property type="component" value="Unassembled WGS sequence"/>
</dbReference>
<dbReference type="EMBL" id="JBHUFB010000003">
    <property type="protein sequence ID" value="MFD1811070.1"/>
    <property type="molecule type" value="Genomic_DNA"/>
</dbReference>
<gene>
    <name evidence="2" type="ORF">ACFSJG_02480</name>
</gene>
<evidence type="ECO:0000256" key="1">
    <source>
        <dbReference type="SAM" id="MobiDB-lite"/>
    </source>
</evidence>
<accession>A0ABW4NY17</accession>